<evidence type="ECO:0000256" key="1">
    <source>
        <dbReference type="SAM" id="MobiDB-lite"/>
    </source>
</evidence>
<dbReference type="RefSeq" id="XP_056786858.1">
    <property type="nucleotide sequence ID" value="XM_056937766.1"/>
</dbReference>
<keyword evidence="3" id="KW-1185">Reference proteome</keyword>
<dbReference type="GeneID" id="81628016"/>
<reference evidence="2" key="2">
    <citation type="journal article" date="2023" name="IMA Fungus">
        <title>Comparative genomic study of the Penicillium genus elucidates a diverse pangenome and 15 lateral gene transfer events.</title>
        <authorList>
            <person name="Petersen C."/>
            <person name="Sorensen T."/>
            <person name="Nielsen M.R."/>
            <person name="Sondergaard T.E."/>
            <person name="Sorensen J.L."/>
            <person name="Fitzpatrick D.A."/>
            <person name="Frisvad J.C."/>
            <person name="Nielsen K.L."/>
        </authorList>
    </citation>
    <scope>NUCLEOTIDE SEQUENCE</scope>
    <source>
        <strain evidence="2">IBT 30728</strain>
    </source>
</reference>
<protein>
    <submittedName>
        <fullName evidence="2">Uncharacterized protein</fullName>
    </submittedName>
</protein>
<name>A0A9W9WTA7_9EURO</name>
<feature type="compositionally biased region" description="Polar residues" evidence="1">
    <location>
        <begin position="23"/>
        <end position="34"/>
    </location>
</feature>
<evidence type="ECO:0000313" key="2">
    <source>
        <dbReference type="EMBL" id="KAJ5475100.1"/>
    </source>
</evidence>
<feature type="region of interest" description="Disordered" evidence="1">
    <location>
        <begin position="23"/>
        <end position="70"/>
    </location>
</feature>
<dbReference type="Proteomes" id="UP001148312">
    <property type="component" value="Unassembled WGS sequence"/>
</dbReference>
<reference evidence="2" key="1">
    <citation type="submission" date="2022-12" db="EMBL/GenBank/DDBJ databases">
        <authorList>
            <person name="Petersen C."/>
        </authorList>
    </citation>
    <scope>NUCLEOTIDE SEQUENCE</scope>
    <source>
        <strain evidence="2">IBT 30728</strain>
    </source>
</reference>
<comment type="caution">
    <text evidence="2">The sequence shown here is derived from an EMBL/GenBank/DDBJ whole genome shotgun (WGS) entry which is preliminary data.</text>
</comment>
<proteinExistence type="predicted"/>
<organism evidence="2 3">
    <name type="scientific">Penicillium diatomitis</name>
    <dbReference type="NCBI Taxonomy" id="2819901"/>
    <lineage>
        <taxon>Eukaryota</taxon>
        <taxon>Fungi</taxon>
        <taxon>Dikarya</taxon>
        <taxon>Ascomycota</taxon>
        <taxon>Pezizomycotina</taxon>
        <taxon>Eurotiomycetes</taxon>
        <taxon>Eurotiomycetidae</taxon>
        <taxon>Eurotiales</taxon>
        <taxon>Aspergillaceae</taxon>
        <taxon>Penicillium</taxon>
    </lineage>
</organism>
<feature type="compositionally biased region" description="Low complexity" evidence="1">
    <location>
        <begin position="52"/>
        <end position="70"/>
    </location>
</feature>
<accession>A0A9W9WTA7</accession>
<gene>
    <name evidence="2" type="ORF">N7539_008166</name>
</gene>
<dbReference type="EMBL" id="JAPWDQ010000012">
    <property type="protein sequence ID" value="KAJ5475100.1"/>
    <property type="molecule type" value="Genomic_DNA"/>
</dbReference>
<evidence type="ECO:0000313" key="3">
    <source>
        <dbReference type="Proteomes" id="UP001148312"/>
    </source>
</evidence>
<sequence length="188" mass="20225">MITSNPSQPSNPYWVSSIKSSTTYHLPSTPIQHPQNHHNMKSPNSNPPPASQPRSSPSASPSSSPSLAQTLTSLSTPLTPLVHILTGIPHPEFPSCILSFHLLTSPQLDRLAVYYHQVWPPTPQTGLYPVVMRAWVGWVYGDGEGEADIGIEEKRKRFGWFIGLYEAKGICLGGGTRGEGGGGGCDGP</sequence>
<dbReference type="AlphaFoldDB" id="A0A9W9WTA7"/>